<dbReference type="PANTHER" id="PTHR45527:SF1">
    <property type="entry name" value="FATTY ACID SYNTHASE"/>
    <property type="match status" value="1"/>
</dbReference>
<dbReference type="InterPro" id="IPR020806">
    <property type="entry name" value="PKS_PP-bd"/>
</dbReference>
<dbReference type="InterPro" id="IPR010071">
    <property type="entry name" value="AA_adenyl_dom"/>
</dbReference>
<dbReference type="Pfam" id="PF00550">
    <property type="entry name" value="PP-binding"/>
    <property type="match status" value="1"/>
</dbReference>
<accession>A0A7Y9DUJ2</accession>
<dbReference type="Gene3D" id="3.30.559.30">
    <property type="entry name" value="Nonribosomal peptide synthetase, condensation domain"/>
    <property type="match status" value="1"/>
</dbReference>
<evidence type="ECO:0000256" key="2">
    <source>
        <dbReference type="ARBA" id="ARBA00022553"/>
    </source>
</evidence>
<evidence type="ECO:0000313" key="5">
    <source>
        <dbReference type="EMBL" id="NYD35715.1"/>
    </source>
</evidence>
<dbReference type="RefSeq" id="WP_179793509.1">
    <property type="nucleotide sequence ID" value="NZ_BAABHP010000017.1"/>
</dbReference>
<keyword evidence="6" id="KW-1185">Reference proteome</keyword>
<sequence length="854" mass="90088">MTTVQDTATSARPDWRAVVASGATPLPAWHPGPPGPERTGSRVAPVPADLGAIVRRVAHDHGVGVGSVVLAAHARVVAALTGEPDTLTALAVGPDHEPRPCRVDTGVASGSELIAAAHAALVRAAGVPDPEGTDRTLAALRTDPAVGTWPPTVLDTTAAEDPGPAPLPDAAVLRVVWGVTALRVDHRADVLDDDAAGRVLGYHLTALRQLTADPAAPPTRGCLLGPEELAFQVDGLAGPTRELPDRRPHDLVRDQAALRPDAVALVRGEESWTYHELDERSDAIARALLARGLGAEDVVAVVAERTVGWAACVLAILKAGGAYLPLEPHFPADRIATVLTRAGARFVLTEPDAATTLDEALAGLGAAGPTRLLVAEAWAEHHPDVDPHVEVGPERLAYLYFTSGSTGEPKGAMCEHAGMLNHLLAKIDDMGVDEHSVVAQTAPQCFDISLWQLVAGWLVGATTVLVEQEAVLDVPRFVDLLARHRVTVAQLVPSYLDVVVSYLEQTPVALPDLRRVAVTGEAVKKELVVRWFAVRPDVPLVNAYGLTETSDDTNHEVLTAVPDHERVPLGPAVQNVRVYVVDPALQPVPLGAPGEIVFSGVCVGRGYVNDPDRTRAAFVPDPLRPGERLYRSGDQGRWLPDGKLDFLGRRDHQVKISGFRIEIGEIENTMLRAPGVRDAAVVVSERPGRGKQLVGFYGAAAPVPDDELRGLLAASLPHYMVPPVLHHRDALPVTANGKIDRKALTALALELDAPADPVGDTAPLTPTEQRLAAVWAPLLGVDESAIGRDAHFFERGGSSLLAVKMAVRLQKAVGLPEIGAHPVLADLAALLDERSGGSDPAGSDPATPDPSPAP</sequence>
<dbReference type="NCBIfam" id="TIGR01733">
    <property type="entry name" value="AA-adenyl-dom"/>
    <property type="match status" value="1"/>
</dbReference>
<dbReference type="Gene3D" id="2.30.38.10">
    <property type="entry name" value="Luciferase, Domain 3"/>
    <property type="match status" value="1"/>
</dbReference>
<dbReference type="Pfam" id="PF13193">
    <property type="entry name" value="AMP-binding_C"/>
    <property type="match status" value="1"/>
</dbReference>
<dbReference type="InterPro" id="IPR009081">
    <property type="entry name" value="PP-bd_ACP"/>
</dbReference>
<keyword evidence="2" id="KW-0597">Phosphoprotein</keyword>
<organism evidence="5 6">
    <name type="scientific">Actinomycetospora corticicola</name>
    <dbReference type="NCBI Taxonomy" id="663602"/>
    <lineage>
        <taxon>Bacteria</taxon>
        <taxon>Bacillati</taxon>
        <taxon>Actinomycetota</taxon>
        <taxon>Actinomycetes</taxon>
        <taxon>Pseudonocardiales</taxon>
        <taxon>Pseudonocardiaceae</taxon>
        <taxon>Actinomycetospora</taxon>
    </lineage>
</organism>
<dbReference type="PROSITE" id="PS50075">
    <property type="entry name" value="CARRIER"/>
    <property type="match status" value="1"/>
</dbReference>
<feature type="region of interest" description="Disordered" evidence="3">
    <location>
        <begin position="831"/>
        <end position="854"/>
    </location>
</feature>
<dbReference type="EMBL" id="JACCBN010000001">
    <property type="protein sequence ID" value="NYD35715.1"/>
    <property type="molecule type" value="Genomic_DNA"/>
</dbReference>
<evidence type="ECO:0000256" key="1">
    <source>
        <dbReference type="ARBA" id="ARBA00022450"/>
    </source>
</evidence>
<dbReference type="InterPro" id="IPR045851">
    <property type="entry name" value="AMP-bd_C_sf"/>
</dbReference>
<dbReference type="Gene3D" id="3.30.300.30">
    <property type="match status" value="1"/>
</dbReference>
<dbReference type="PROSITE" id="PS00455">
    <property type="entry name" value="AMP_BINDING"/>
    <property type="match status" value="1"/>
</dbReference>
<dbReference type="SUPFAM" id="SSF56801">
    <property type="entry name" value="Acetyl-CoA synthetase-like"/>
    <property type="match status" value="1"/>
</dbReference>
<dbReference type="InterPro" id="IPR036736">
    <property type="entry name" value="ACP-like_sf"/>
</dbReference>
<feature type="domain" description="Carrier" evidence="4">
    <location>
        <begin position="762"/>
        <end position="835"/>
    </location>
</feature>
<comment type="caution">
    <text evidence="5">The sequence shown here is derived from an EMBL/GenBank/DDBJ whole genome shotgun (WGS) entry which is preliminary data.</text>
</comment>
<dbReference type="GO" id="GO:0031177">
    <property type="term" value="F:phosphopantetheine binding"/>
    <property type="evidence" value="ECO:0007669"/>
    <property type="project" value="InterPro"/>
</dbReference>
<protein>
    <submittedName>
        <fullName evidence="5">Amino acid adenylation domain-containing protein</fullName>
    </submittedName>
</protein>
<dbReference type="FunFam" id="3.40.50.980:FF:000001">
    <property type="entry name" value="Non-ribosomal peptide synthetase"/>
    <property type="match status" value="1"/>
</dbReference>
<dbReference type="Gene3D" id="3.40.50.980">
    <property type="match status" value="2"/>
</dbReference>
<reference evidence="5 6" key="1">
    <citation type="submission" date="2020-07" db="EMBL/GenBank/DDBJ databases">
        <title>Sequencing the genomes of 1000 actinobacteria strains.</title>
        <authorList>
            <person name="Klenk H.-P."/>
        </authorList>
    </citation>
    <scope>NUCLEOTIDE SEQUENCE [LARGE SCALE GENOMIC DNA]</scope>
    <source>
        <strain evidence="5 6">DSM 45772</strain>
    </source>
</reference>
<dbReference type="InterPro" id="IPR025110">
    <property type="entry name" value="AMP-bd_C"/>
</dbReference>
<gene>
    <name evidence="5" type="ORF">BJ983_001817</name>
</gene>
<dbReference type="SUPFAM" id="SSF47336">
    <property type="entry name" value="ACP-like"/>
    <property type="match status" value="1"/>
</dbReference>
<name>A0A7Y9DUJ2_9PSEU</name>
<evidence type="ECO:0000259" key="4">
    <source>
        <dbReference type="PROSITE" id="PS50075"/>
    </source>
</evidence>
<evidence type="ECO:0000313" key="6">
    <source>
        <dbReference type="Proteomes" id="UP000535890"/>
    </source>
</evidence>
<dbReference type="GO" id="GO:0044550">
    <property type="term" value="P:secondary metabolite biosynthetic process"/>
    <property type="evidence" value="ECO:0007669"/>
    <property type="project" value="TreeGrafter"/>
</dbReference>
<keyword evidence="1" id="KW-0596">Phosphopantetheine</keyword>
<dbReference type="InterPro" id="IPR000873">
    <property type="entry name" value="AMP-dep_synth/lig_dom"/>
</dbReference>
<dbReference type="Pfam" id="PF00501">
    <property type="entry name" value="AMP-binding"/>
    <property type="match status" value="1"/>
</dbReference>
<dbReference type="SUPFAM" id="SSF52777">
    <property type="entry name" value="CoA-dependent acyltransferases"/>
    <property type="match status" value="1"/>
</dbReference>
<dbReference type="InterPro" id="IPR020845">
    <property type="entry name" value="AMP-binding_CS"/>
</dbReference>
<dbReference type="Proteomes" id="UP000535890">
    <property type="component" value="Unassembled WGS sequence"/>
</dbReference>
<proteinExistence type="predicted"/>
<dbReference type="AlphaFoldDB" id="A0A7Y9DUJ2"/>
<dbReference type="Gene3D" id="1.10.1200.10">
    <property type="entry name" value="ACP-like"/>
    <property type="match status" value="1"/>
</dbReference>
<dbReference type="PANTHER" id="PTHR45527">
    <property type="entry name" value="NONRIBOSOMAL PEPTIDE SYNTHETASE"/>
    <property type="match status" value="1"/>
</dbReference>
<dbReference type="GO" id="GO:0043041">
    <property type="term" value="P:amino acid activation for nonribosomal peptide biosynthetic process"/>
    <property type="evidence" value="ECO:0007669"/>
    <property type="project" value="TreeGrafter"/>
</dbReference>
<dbReference type="FunFam" id="3.40.50.12780:FF:000012">
    <property type="entry name" value="Non-ribosomal peptide synthetase"/>
    <property type="match status" value="1"/>
</dbReference>
<evidence type="ECO:0000256" key="3">
    <source>
        <dbReference type="SAM" id="MobiDB-lite"/>
    </source>
</evidence>
<dbReference type="CDD" id="cd05930">
    <property type="entry name" value="A_NRPS"/>
    <property type="match status" value="1"/>
</dbReference>
<dbReference type="SMART" id="SM00823">
    <property type="entry name" value="PKS_PP"/>
    <property type="match status" value="1"/>
</dbReference>
<dbReference type="GO" id="GO:0005737">
    <property type="term" value="C:cytoplasm"/>
    <property type="evidence" value="ECO:0007669"/>
    <property type="project" value="TreeGrafter"/>
</dbReference>